<proteinExistence type="predicted"/>
<dbReference type="AlphaFoldDB" id="A0A0N0UWZ8"/>
<dbReference type="RefSeq" id="WP_053994043.1">
    <property type="nucleotide sequence ID" value="NZ_CP065643.1"/>
</dbReference>
<dbReference type="PATRIC" id="fig|33935.3.peg.546"/>
<dbReference type="STRING" id="33935.ADM90_05630"/>
<dbReference type="EMBL" id="LGCI01000005">
    <property type="protein sequence ID" value="KOY82804.1"/>
    <property type="molecule type" value="Genomic_DNA"/>
</dbReference>
<accession>A0A0N0UWZ8</accession>
<protein>
    <submittedName>
        <fullName evidence="2">Holin</fullName>
    </submittedName>
</protein>
<reference evidence="2 3" key="1">
    <citation type="submission" date="2015-07" db="EMBL/GenBank/DDBJ databases">
        <title>Genome sequencing project for genomic taxonomy and phylogenomics of Bacillus-like bacteria.</title>
        <authorList>
            <person name="Liu B."/>
            <person name="Wang J."/>
            <person name="Zhu Y."/>
            <person name="Liu G."/>
            <person name="Chen Q."/>
            <person name="Chen Z."/>
            <person name="Che J."/>
            <person name="Ge C."/>
            <person name="Shi H."/>
            <person name="Pan Z."/>
            <person name="Liu X."/>
        </authorList>
    </citation>
    <scope>NUCLEOTIDE SEQUENCE [LARGE SCALE GENOMIC DNA]</scope>
    <source>
        <strain evidence="2 3">DSM 54</strain>
    </source>
</reference>
<dbReference type="Proteomes" id="UP000037977">
    <property type="component" value="Unassembled WGS sequence"/>
</dbReference>
<keyword evidence="1" id="KW-1133">Transmembrane helix</keyword>
<gene>
    <name evidence="2" type="ORF">ADM90_05630</name>
</gene>
<evidence type="ECO:0000256" key="1">
    <source>
        <dbReference type="SAM" id="Phobius"/>
    </source>
</evidence>
<evidence type="ECO:0000313" key="2">
    <source>
        <dbReference type="EMBL" id="KOY82804.1"/>
    </source>
</evidence>
<comment type="caution">
    <text evidence="2">The sequence shown here is derived from an EMBL/GenBank/DDBJ whole genome shotgun (WGS) entry which is preliminary data.</text>
</comment>
<dbReference type="Pfam" id="PF04531">
    <property type="entry name" value="Phage_holin_1"/>
    <property type="match status" value="1"/>
</dbReference>
<keyword evidence="1" id="KW-0472">Membrane</keyword>
<keyword evidence="3" id="KW-1185">Reference proteome</keyword>
<organism evidence="2 3">
    <name type="scientific">Lysinibacillus macroides</name>
    <dbReference type="NCBI Taxonomy" id="33935"/>
    <lineage>
        <taxon>Bacteria</taxon>
        <taxon>Bacillati</taxon>
        <taxon>Bacillota</taxon>
        <taxon>Bacilli</taxon>
        <taxon>Bacillales</taxon>
        <taxon>Bacillaceae</taxon>
        <taxon>Lysinibacillus</taxon>
    </lineage>
</organism>
<keyword evidence="1" id="KW-0812">Transmembrane</keyword>
<feature type="transmembrane region" description="Helical" evidence="1">
    <location>
        <begin position="44"/>
        <end position="63"/>
    </location>
</feature>
<name>A0A0N0UWZ8_9BACI</name>
<dbReference type="InterPro" id="IPR006485">
    <property type="entry name" value="Phage-like_holin"/>
</dbReference>
<sequence length="83" mass="9346">MRINWKVRLQHIPFLLGLFSLLLLLAQQVAAIFGYELTNAMGDQISSIFNTILSILVLLGVVVDPTTKGTSDSERALMYRRPR</sequence>
<dbReference type="NCBIfam" id="TIGR01598">
    <property type="entry name" value="holin_phiLC3"/>
    <property type="match status" value="1"/>
</dbReference>
<evidence type="ECO:0000313" key="3">
    <source>
        <dbReference type="Proteomes" id="UP000037977"/>
    </source>
</evidence>